<proteinExistence type="predicted"/>
<reference evidence="1" key="1">
    <citation type="submission" date="2018-12" db="EMBL/GenBank/DDBJ databases">
        <authorList>
            <person name="Will S."/>
            <person name="Neumann-Schaal M."/>
            <person name="Henke P."/>
        </authorList>
    </citation>
    <scope>NUCLEOTIDE SEQUENCE</scope>
    <source>
        <strain evidence="1">PCC 7102</strain>
    </source>
</reference>
<organism evidence="1 2">
    <name type="scientific">Dulcicalothrix desertica PCC 7102</name>
    <dbReference type="NCBI Taxonomy" id="232991"/>
    <lineage>
        <taxon>Bacteria</taxon>
        <taxon>Bacillati</taxon>
        <taxon>Cyanobacteriota</taxon>
        <taxon>Cyanophyceae</taxon>
        <taxon>Nostocales</taxon>
        <taxon>Calotrichaceae</taxon>
        <taxon>Dulcicalothrix</taxon>
    </lineage>
</organism>
<evidence type="ECO:0000313" key="1">
    <source>
        <dbReference type="EMBL" id="RUS95636.1"/>
    </source>
</evidence>
<gene>
    <name evidence="1" type="ORF">DSM106972_089920</name>
</gene>
<dbReference type="Proteomes" id="UP000271624">
    <property type="component" value="Unassembled WGS sequence"/>
</dbReference>
<reference evidence="1" key="2">
    <citation type="journal article" date="2019" name="Genome Biol. Evol.">
        <title>Day and night: Metabolic profiles and evolutionary relationships of six axenic non-marine cyanobacteria.</title>
        <authorList>
            <person name="Will S.E."/>
            <person name="Henke P."/>
            <person name="Boedeker C."/>
            <person name="Huang S."/>
            <person name="Brinkmann H."/>
            <person name="Rohde M."/>
            <person name="Jarek M."/>
            <person name="Friedl T."/>
            <person name="Seufert S."/>
            <person name="Schumacher M."/>
            <person name="Overmann J."/>
            <person name="Neumann-Schaal M."/>
            <person name="Petersen J."/>
        </authorList>
    </citation>
    <scope>NUCLEOTIDE SEQUENCE [LARGE SCALE GENOMIC DNA]</scope>
    <source>
        <strain evidence="1">PCC 7102</strain>
    </source>
</reference>
<dbReference type="EMBL" id="RSCL01000040">
    <property type="protein sequence ID" value="RUS95636.1"/>
    <property type="molecule type" value="Genomic_DNA"/>
</dbReference>
<dbReference type="AlphaFoldDB" id="A0A3S1ID69"/>
<comment type="caution">
    <text evidence="1">The sequence shown here is derived from an EMBL/GenBank/DDBJ whole genome shotgun (WGS) entry which is preliminary data.</text>
</comment>
<evidence type="ECO:0000313" key="2">
    <source>
        <dbReference type="Proteomes" id="UP000271624"/>
    </source>
</evidence>
<dbReference type="RefSeq" id="WP_158632989.1">
    <property type="nucleotide sequence ID" value="NZ_RSCL01000040.1"/>
</dbReference>
<sequence>MATQLSEPKSQKGMVISWEALPDDFWLEDDPVENTGQPLLTGALREILERNVSKRRG</sequence>
<name>A0A3S1ID69_9CYAN</name>
<keyword evidence="2" id="KW-1185">Reference proteome</keyword>
<protein>
    <submittedName>
        <fullName evidence="1">Uncharacterized protein</fullName>
    </submittedName>
</protein>
<accession>A0A3S1ID69</accession>